<reference evidence="2 3" key="1">
    <citation type="submission" date="2020-02" db="EMBL/GenBank/DDBJ databases">
        <title>Sequencing the genomes of 1000 actinobacteria strains.</title>
        <authorList>
            <person name="Klenk H.-P."/>
        </authorList>
    </citation>
    <scope>NUCLEOTIDE SEQUENCE [LARGE SCALE GENOMIC DNA]</scope>
    <source>
        <strain evidence="2 3">DSM 27960</strain>
    </source>
</reference>
<proteinExistence type="predicted"/>
<keyword evidence="1" id="KW-1133">Transmembrane helix</keyword>
<keyword evidence="3" id="KW-1185">Reference proteome</keyword>
<name>A0A7X5TTQ7_9MICO</name>
<protein>
    <submittedName>
        <fullName evidence="2">Alpha-tubulin suppressor-like RCC1 family protein</fullName>
    </submittedName>
</protein>
<dbReference type="InterPro" id="IPR009091">
    <property type="entry name" value="RCC1/BLIP-II"/>
</dbReference>
<gene>
    <name evidence="2" type="ORF">FHX76_000750</name>
</gene>
<evidence type="ECO:0000313" key="3">
    <source>
        <dbReference type="Proteomes" id="UP000541033"/>
    </source>
</evidence>
<dbReference type="Proteomes" id="UP000541033">
    <property type="component" value="Unassembled WGS sequence"/>
</dbReference>
<dbReference type="RefSeq" id="WP_167148046.1">
    <property type="nucleotide sequence ID" value="NZ_JAAMOX010000001.1"/>
</dbReference>
<dbReference type="Pfam" id="PF00415">
    <property type="entry name" value="RCC1"/>
    <property type="match status" value="1"/>
</dbReference>
<dbReference type="PANTHER" id="PTHR45982:SF1">
    <property type="entry name" value="REGULATOR OF CHROMOSOME CONDENSATION"/>
    <property type="match status" value="1"/>
</dbReference>
<dbReference type="InterPro" id="IPR000408">
    <property type="entry name" value="Reg_chr_condens"/>
</dbReference>
<dbReference type="Gene3D" id="2.130.10.30">
    <property type="entry name" value="Regulator of chromosome condensation 1/beta-lactamase-inhibitor protein II"/>
    <property type="match status" value="2"/>
</dbReference>
<keyword evidence="1" id="KW-0812">Transmembrane</keyword>
<comment type="caution">
    <text evidence="2">The sequence shown here is derived from an EMBL/GenBank/DDBJ whole genome shotgun (WGS) entry which is preliminary data.</text>
</comment>
<evidence type="ECO:0000256" key="1">
    <source>
        <dbReference type="SAM" id="Phobius"/>
    </source>
</evidence>
<feature type="transmembrane region" description="Helical" evidence="1">
    <location>
        <begin position="21"/>
        <end position="41"/>
    </location>
</feature>
<dbReference type="InterPro" id="IPR051553">
    <property type="entry name" value="Ran_GTPase-activating"/>
</dbReference>
<sequence length="419" mass="44391">MPPLPRRRTTARETCFVRRTVRFIAYAATASLALAGLQVAVTAHQTDSAYSSISNAQTNATISLVPAYRMTCTTPKIDYGVTEEGIVYYGSGTSYTSISASGPLLGKKIERLVCNDTLMVGLDDLGDVYVWEIVPVSITKLPLPLDAGEQTVELTSTNVSFSVLTSTGRVFSFGQNNWSQFGNGTVDSNSSTRPTDRTPHELTFPTGLTGTKLQAIAGGKNGVVGLTTDGKAIQWGLTDSGPLNRFPWAVKATGALLNKTLVSVASSEQASLAVDSNGVLYSWGSGAALGVNNSGTVREPTAVNSYGTIANRPVAKLFSEWAGPIYALLQDGTLHTWGPIGAMGTNGTVRQTSAIPMATIMNGALKGKTILRVFPGSFTTSALVAEDEALYWWGFGWFINEANIGTPTTSLGKQQILPR</sequence>
<dbReference type="PANTHER" id="PTHR45982">
    <property type="entry name" value="REGULATOR OF CHROMOSOME CONDENSATION"/>
    <property type="match status" value="1"/>
</dbReference>
<dbReference type="SUPFAM" id="SSF50985">
    <property type="entry name" value="RCC1/BLIP-II"/>
    <property type="match status" value="1"/>
</dbReference>
<keyword evidence="1" id="KW-0472">Membrane</keyword>
<evidence type="ECO:0000313" key="2">
    <source>
        <dbReference type="EMBL" id="NIH52882.1"/>
    </source>
</evidence>
<dbReference type="PROSITE" id="PS50012">
    <property type="entry name" value="RCC1_3"/>
    <property type="match status" value="1"/>
</dbReference>
<accession>A0A7X5TTQ7</accession>
<dbReference type="EMBL" id="JAAMOX010000001">
    <property type="protein sequence ID" value="NIH52882.1"/>
    <property type="molecule type" value="Genomic_DNA"/>
</dbReference>
<dbReference type="AlphaFoldDB" id="A0A7X5TTQ7"/>
<organism evidence="2 3">
    <name type="scientific">Lysinibacter cavernae</name>
    <dbReference type="NCBI Taxonomy" id="1640652"/>
    <lineage>
        <taxon>Bacteria</taxon>
        <taxon>Bacillati</taxon>
        <taxon>Actinomycetota</taxon>
        <taxon>Actinomycetes</taxon>
        <taxon>Micrococcales</taxon>
        <taxon>Microbacteriaceae</taxon>
        <taxon>Lysinibacter</taxon>
    </lineage>
</organism>